<name>A0AAW1IPI3_SAPOF</name>
<dbReference type="EMBL" id="JBDFQZ010000009">
    <property type="protein sequence ID" value="KAK9691939.1"/>
    <property type="molecule type" value="Genomic_DNA"/>
</dbReference>
<feature type="active site" evidence="6">
    <location>
        <position position="384"/>
    </location>
</feature>
<keyword evidence="7" id="KW-0732">Signal</keyword>
<dbReference type="InterPro" id="IPR006501">
    <property type="entry name" value="Pectinesterase_inhib_dom"/>
</dbReference>
<comment type="pathway">
    <text evidence="1 7">Glycan metabolism; pectin degradation; 2-dehydro-3-deoxy-D-gluconate from pectin: step 1/5.</text>
</comment>
<dbReference type="SMART" id="SM00856">
    <property type="entry name" value="PMEI"/>
    <property type="match status" value="1"/>
</dbReference>
<evidence type="ECO:0000256" key="3">
    <source>
        <dbReference type="ARBA" id="ARBA00007786"/>
    </source>
</evidence>
<evidence type="ECO:0000256" key="7">
    <source>
        <dbReference type="RuleBase" id="RU000589"/>
    </source>
</evidence>
<evidence type="ECO:0000313" key="10">
    <source>
        <dbReference type="Proteomes" id="UP001443914"/>
    </source>
</evidence>
<comment type="catalytic activity">
    <reaction evidence="7">
        <text>[(1-&gt;4)-alpha-D-galacturonosyl methyl ester](n) + n H2O = [(1-&gt;4)-alpha-D-galacturonosyl](n) + n methanol + n H(+)</text>
        <dbReference type="Rhea" id="RHEA:22380"/>
        <dbReference type="Rhea" id="RHEA-COMP:14570"/>
        <dbReference type="Rhea" id="RHEA-COMP:14573"/>
        <dbReference type="ChEBI" id="CHEBI:15377"/>
        <dbReference type="ChEBI" id="CHEBI:15378"/>
        <dbReference type="ChEBI" id="CHEBI:17790"/>
        <dbReference type="ChEBI" id="CHEBI:140522"/>
        <dbReference type="ChEBI" id="CHEBI:140523"/>
        <dbReference type="EC" id="3.1.1.11"/>
    </reaction>
</comment>
<proteinExistence type="inferred from homology"/>
<keyword evidence="10" id="KW-1185">Reference proteome</keyword>
<dbReference type="Pfam" id="PF04043">
    <property type="entry name" value="PMEI"/>
    <property type="match status" value="1"/>
</dbReference>
<accession>A0AAW1IPI3</accession>
<evidence type="ECO:0000256" key="6">
    <source>
        <dbReference type="PROSITE-ProRule" id="PRU10040"/>
    </source>
</evidence>
<dbReference type="EC" id="3.1.1.11" evidence="7"/>
<protein>
    <recommendedName>
        <fullName evidence="7">Pectinesterase</fullName>
        <ecNumber evidence="7">3.1.1.11</ecNumber>
    </recommendedName>
</protein>
<dbReference type="InterPro" id="IPR000070">
    <property type="entry name" value="Pectinesterase_cat"/>
</dbReference>
<comment type="similarity">
    <text evidence="2">In the N-terminal section; belongs to the PMEI family.</text>
</comment>
<dbReference type="GO" id="GO:0042545">
    <property type="term" value="P:cell wall modification"/>
    <property type="evidence" value="ECO:0007669"/>
    <property type="project" value="UniProtKB-UniRule"/>
</dbReference>
<organism evidence="9 10">
    <name type="scientific">Saponaria officinalis</name>
    <name type="common">Common soapwort</name>
    <name type="synonym">Lychnis saponaria</name>
    <dbReference type="NCBI Taxonomy" id="3572"/>
    <lineage>
        <taxon>Eukaryota</taxon>
        <taxon>Viridiplantae</taxon>
        <taxon>Streptophyta</taxon>
        <taxon>Embryophyta</taxon>
        <taxon>Tracheophyta</taxon>
        <taxon>Spermatophyta</taxon>
        <taxon>Magnoliopsida</taxon>
        <taxon>eudicotyledons</taxon>
        <taxon>Gunneridae</taxon>
        <taxon>Pentapetalae</taxon>
        <taxon>Caryophyllales</taxon>
        <taxon>Caryophyllaceae</taxon>
        <taxon>Caryophylleae</taxon>
        <taxon>Saponaria</taxon>
    </lineage>
</organism>
<dbReference type="GO" id="GO:0004857">
    <property type="term" value="F:enzyme inhibitor activity"/>
    <property type="evidence" value="ECO:0007669"/>
    <property type="project" value="InterPro"/>
</dbReference>
<dbReference type="GO" id="GO:0030599">
    <property type="term" value="F:pectinesterase activity"/>
    <property type="evidence" value="ECO:0007669"/>
    <property type="project" value="UniProtKB-UniRule"/>
</dbReference>
<dbReference type="AlphaFoldDB" id="A0AAW1IPI3"/>
<dbReference type="CDD" id="cd15798">
    <property type="entry name" value="PMEI-like_3"/>
    <property type="match status" value="1"/>
</dbReference>
<dbReference type="PANTHER" id="PTHR31707">
    <property type="entry name" value="PECTINESTERASE"/>
    <property type="match status" value="1"/>
</dbReference>
<evidence type="ECO:0000259" key="8">
    <source>
        <dbReference type="SMART" id="SM00856"/>
    </source>
</evidence>
<dbReference type="InterPro" id="IPR012334">
    <property type="entry name" value="Pectin_lyas_fold"/>
</dbReference>
<dbReference type="InterPro" id="IPR011050">
    <property type="entry name" value="Pectin_lyase_fold/virulence"/>
</dbReference>
<evidence type="ECO:0000256" key="4">
    <source>
        <dbReference type="ARBA" id="ARBA00022801"/>
    </source>
</evidence>
<dbReference type="GO" id="GO:0045490">
    <property type="term" value="P:pectin catabolic process"/>
    <property type="evidence" value="ECO:0007669"/>
    <property type="project" value="UniProtKB-UniRule"/>
</dbReference>
<dbReference type="Gene3D" id="2.160.20.10">
    <property type="entry name" value="Single-stranded right-handed beta-helix, Pectin lyase-like"/>
    <property type="match status" value="1"/>
</dbReference>
<feature type="domain" description="Pectinesterase inhibitor" evidence="8">
    <location>
        <begin position="25"/>
        <end position="177"/>
    </location>
</feature>
<dbReference type="SUPFAM" id="SSF51126">
    <property type="entry name" value="Pectin lyase-like"/>
    <property type="match status" value="1"/>
</dbReference>
<dbReference type="InterPro" id="IPR033131">
    <property type="entry name" value="Pectinesterase_Asp_AS"/>
</dbReference>
<gene>
    <name evidence="9" type="ORF">RND81_09G230400</name>
</gene>
<evidence type="ECO:0000256" key="5">
    <source>
        <dbReference type="ARBA" id="ARBA00023085"/>
    </source>
</evidence>
<dbReference type="Gene3D" id="1.20.140.40">
    <property type="entry name" value="Invertase/pectin methylesterase inhibitor family protein"/>
    <property type="match status" value="1"/>
</dbReference>
<dbReference type="PROSITE" id="PS00503">
    <property type="entry name" value="PECTINESTERASE_2"/>
    <property type="match status" value="1"/>
</dbReference>
<dbReference type="NCBIfam" id="TIGR01614">
    <property type="entry name" value="PME_inhib"/>
    <property type="match status" value="1"/>
</dbReference>
<reference evidence="9" key="1">
    <citation type="submission" date="2024-03" db="EMBL/GenBank/DDBJ databases">
        <title>WGS assembly of Saponaria officinalis var. Norfolk2.</title>
        <authorList>
            <person name="Jenkins J."/>
            <person name="Shu S."/>
            <person name="Grimwood J."/>
            <person name="Barry K."/>
            <person name="Goodstein D."/>
            <person name="Schmutz J."/>
            <person name="Leebens-Mack J."/>
            <person name="Osbourn A."/>
        </authorList>
    </citation>
    <scope>NUCLEOTIDE SEQUENCE [LARGE SCALE GENOMIC DNA]</scope>
    <source>
        <strain evidence="9">JIC</strain>
    </source>
</reference>
<comment type="caution">
    <text evidence="9">The sequence shown here is derived from an EMBL/GenBank/DDBJ whole genome shotgun (WGS) entry which is preliminary data.</text>
</comment>
<feature type="chain" id="PRO_5043101131" description="Pectinesterase" evidence="7">
    <location>
        <begin position="25"/>
        <end position="546"/>
    </location>
</feature>
<dbReference type="Proteomes" id="UP001443914">
    <property type="component" value="Unassembled WGS sequence"/>
</dbReference>
<evidence type="ECO:0000256" key="1">
    <source>
        <dbReference type="ARBA" id="ARBA00005184"/>
    </source>
</evidence>
<dbReference type="FunFam" id="2.160.20.10:FF:000001">
    <property type="entry name" value="Pectinesterase"/>
    <property type="match status" value="1"/>
</dbReference>
<dbReference type="SUPFAM" id="SSF101148">
    <property type="entry name" value="Plant invertase/pectin methylesterase inhibitor"/>
    <property type="match status" value="1"/>
</dbReference>
<evidence type="ECO:0000313" key="9">
    <source>
        <dbReference type="EMBL" id="KAK9691939.1"/>
    </source>
</evidence>
<evidence type="ECO:0000256" key="2">
    <source>
        <dbReference type="ARBA" id="ARBA00006027"/>
    </source>
</evidence>
<dbReference type="InterPro" id="IPR035513">
    <property type="entry name" value="Invertase/methylesterase_inhib"/>
</dbReference>
<comment type="similarity">
    <text evidence="3">In the C-terminal section; belongs to the pectinesterase family.</text>
</comment>
<sequence>MKSKLSQFCLTLFNISFLISLSTSLSPYDISTICNNTPYSTFCKTLLLNYPHAKTIQDCGRYCMTESLSKANDFRSLVNKHLQYSQSTSNNPALKDCQILASRNIDFLNTASDTVKLTSAVSRDTTDSTLTMLSAVMTNLGTCSDGLQEAQTSPIVARDLTPHFTNDTMLYSVSLAIFTHGWASKYITNNYPFKGIINPICLPLNLGPFLKDKNWKRLFYELGLCGVKVNDMVIVNSDGSGDFTTITEAVTSAPSNSQVNSGYYGIYVVSGIYEENVEIPSSKNYVLMVGDGINQTIITGNRSVGANWTTFNSATFAVSGTGFIGVDLTFQNTAGAIMHQAVAVRNGADLSAFYRCSFEGYQDTLYTHSMRQFYKNCDIYGTVDFIFGNAAVVFQDCNIYPRQPLKGQFNAITAQGREDPNQNTGTSIHHCIIQPTSDLASSNFTVQTYLGRPWKAYSRTVFMQSFMDSFINPDGWHEWDGSFALDTLYYAEFDNNGLGSDISNRVTWSGYHVIDATNATKFTVSNFIMGDSWLPSTGVPYNGGLY</sequence>
<keyword evidence="4 7" id="KW-0378">Hydrolase</keyword>
<feature type="signal peptide" evidence="7">
    <location>
        <begin position="1"/>
        <end position="24"/>
    </location>
</feature>
<dbReference type="Pfam" id="PF01095">
    <property type="entry name" value="Pectinesterase"/>
    <property type="match status" value="1"/>
</dbReference>
<keyword evidence="5 7" id="KW-0063">Aspartyl esterase</keyword>